<dbReference type="STRING" id="717772.THIAE_08145"/>
<dbReference type="eggNOG" id="COG0748">
    <property type="taxonomic scope" value="Bacteria"/>
</dbReference>
<proteinExistence type="predicted"/>
<gene>
    <name evidence="4" type="ORF">THIAE_08145</name>
</gene>
<dbReference type="SUPFAM" id="SSF50475">
    <property type="entry name" value="FMN-binding split barrel"/>
    <property type="match status" value="1"/>
</dbReference>
<keyword evidence="1" id="KW-0560">Oxidoreductase</keyword>
<dbReference type="RefSeq" id="WP_006460717.1">
    <property type="nucleotide sequence ID" value="NZ_CP007030.1"/>
</dbReference>
<dbReference type="InterPro" id="IPR012349">
    <property type="entry name" value="Split_barrel_FMN-bd"/>
</dbReference>
<feature type="region of interest" description="Disordered" evidence="2">
    <location>
        <begin position="160"/>
        <end position="179"/>
    </location>
</feature>
<organism evidence="4 5">
    <name type="scientific">Thiomicrospira aerophila AL3</name>
    <dbReference type="NCBI Taxonomy" id="717772"/>
    <lineage>
        <taxon>Bacteria</taxon>
        <taxon>Pseudomonadati</taxon>
        <taxon>Pseudomonadota</taxon>
        <taxon>Gammaproteobacteria</taxon>
        <taxon>Thiotrichales</taxon>
        <taxon>Piscirickettsiaceae</taxon>
        <taxon>Thiomicrospira</taxon>
    </lineage>
</organism>
<keyword evidence="5" id="KW-1185">Reference proteome</keyword>
<accession>W0DY04</accession>
<evidence type="ECO:0000256" key="2">
    <source>
        <dbReference type="SAM" id="MobiDB-lite"/>
    </source>
</evidence>
<evidence type="ECO:0000313" key="4">
    <source>
        <dbReference type="EMBL" id="AHF01731.1"/>
    </source>
</evidence>
<dbReference type="EMBL" id="CP007030">
    <property type="protein sequence ID" value="AHF01731.1"/>
    <property type="molecule type" value="Genomic_DNA"/>
</dbReference>
<dbReference type="HOGENOM" id="CLU_093808_1_0_6"/>
<name>W0DY04_9GAMM</name>
<dbReference type="InParanoid" id="W0DY04"/>
<sequence>MERLPMQSVAMDFQQFLTSQNSAVLATLDTNQLPNASYAPYLWHDGKLYIYVSELAKHTGNLFVRPGLSVMVIEDEKTCQNIFARKRATLMATAKPIDRQHPNWADLMHHYVSHHGETALHLQNLKDFHLFELEVLSATFVRGFAQAYTLNGDALNEVKHMNDRGHGQSSRHLTDAQAS</sequence>
<dbReference type="InterPro" id="IPR052019">
    <property type="entry name" value="F420H2_bilvrd_red/Heme_oxyg"/>
</dbReference>
<dbReference type="GO" id="GO:0016627">
    <property type="term" value="F:oxidoreductase activity, acting on the CH-CH group of donors"/>
    <property type="evidence" value="ECO:0007669"/>
    <property type="project" value="TreeGrafter"/>
</dbReference>
<evidence type="ECO:0000259" key="3">
    <source>
        <dbReference type="Pfam" id="PF01243"/>
    </source>
</evidence>
<dbReference type="KEGG" id="tao:THIAE_08145"/>
<dbReference type="InterPro" id="IPR011576">
    <property type="entry name" value="Pyridox_Oxase_N"/>
</dbReference>
<dbReference type="InterPro" id="IPR014419">
    <property type="entry name" value="HutZ"/>
</dbReference>
<dbReference type="PANTHER" id="PTHR35176">
    <property type="entry name" value="HEME OXYGENASE HI_0854-RELATED"/>
    <property type="match status" value="1"/>
</dbReference>
<dbReference type="Pfam" id="PF01243">
    <property type="entry name" value="PNPOx_N"/>
    <property type="match status" value="1"/>
</dbReference>
<dbReference type="OrthoDB" id="5345368at2"/>
<dbReference type="PANTHER" id="PTHR35176:SF6">
    <property type="entry name" value="HEME OXYGENASE HI_0854-RELATED"/>
    <property type="match status" value="1"/>
</dbReference>
<dbReference type="GO" id="GO:0005829">
    <property type="term" value="C:cytosol"/>
    <property type="evidence" value="ECO:0007669"/>
    <property type="project" value="TreeGrafter"/>
</dbReference>
<dbReference type="Gene3D" id="2.30.110.10">
    <property type="entry name" value="Electron Transport, Fmn-binding Protein, Chain A"/>
    <property type="match status" value="1"/>
</dbReference>
<evidence type="ECO:0000313" key="5">
    <source>
        <dbReference type="Proteomes" id="UP000005380"/>
    </source>
</evidence>
<dbReference type="GO" id="GO:0070967">
    <property type="term" value="F:coenzyme F420 binding"/>
    <property type="evidence" value="ECO:0007669"/>
    <property type="project" value="TreeGrafter"/>
</dbReference>
<feature type="domain" description="Pyridoxamine 5'-phosphate oxidase N-terminal" evidence="3">
    <location>
        <begin position="13"/>
        <end position="140"/>
    </location>
</feature>
<feature type="compositionally biased region" description="Polar residues" evidence="2">
    <location>
        <begin position="167"/>
        <end position="179"/>
    </location>
</feature>
<reference evidence="4 5" key="1">
    <citation type="submission" date="2013-12" db="EMBL/GenBank/DDBJ databases">
        <authorList>
            <consortium name="DOE Joint Genome Institute"/>
            <person name="Kappler U."/>
            <person name="Huntemann M."/>
            <person name="Han J."/>
            <person name="Chen A."/>
            <person name="Kyrpides N."/>
            <person name="Mavromatis K."/>
            <person name="Markowitz V."/>
            <person name="Palaniappan K."/>
            <person name="Ivanova N."/>
            <person name="Schaumberg A."/>
            <person name="Pati A."/>
            <person name="Liolios K."/>
            <person name="Nordberg H.P."/>
            <person name="Cantor M.N."/>
            <person name="Hua S.X."/>
            <person name="Woyke T."/>
        </authorList>
    </citation>
    <scope>NUCLEOTIDE SEQUENCE [LARGE SCALE GENOMIC DNA]</scope>
    <source>
        <strain evidence="5">AL2</strain>
    </source>
</reference>
<dbReference type="PIRSF" id="PIRSF004633">
    <property type="entry name" value="UCP_PLP_oxd"/>
    <property type="match status" value="1"/>
</dbReference>
<evidence type="ECO:0000256" key="1">
    <source>
        <dbReference type="ARBA" id="ARBA00023002"/>
    </source>
</evidence>
<dbReference type="AlphaFoldDB" id="W0DY04"/>
<protein>
    <submittedName>
        <fullName evidence="4">Pyridoxamine 5'-phosphate oxidase</fullName>
    </submittedName>
</protein>
<dbReference type="Proteomes" id="UP000005380">
    <property type="component" value="Chromosome"/>
</dbReference>